<dbReference type="InterPro" id="IPR023198">
    <property type="entry name" value="PGP-like_dom2"/>
</dbReference>
<feature type="region of interest" description="Disordered" evidence="5">
    <location>
        <begin position="1"/>
        <end position="22"/>
    </location>
</feature>
<proteinExistence type="inferred from homology"/>
<protein>
    <recommendedName>
        <fullName evidence="4">phosphoglycolate phosphatase</fullName>
        <ecNumber evidence="4">3.1.3.18</ecNumber>
    </recommendedName>
</protein>
<dbReference type="SFLD" id="SFLDG01129">
    <property type="entry name" value="C1.5:_HAD__Beta-PGM__Phosphata"/>
    <property type="match status" value="1"/>
</dbReference>
<accession>A0A7M3MC90</accession>
<dbReference type="PANTHER" id="PTHR43434:SF1">
    <property type="entry name" value="PHOSPHOGLYCOLATE PHOSPHATASE"/>
    <property type="match status" value="1"/>
</dbReference>
<dbReference type="Gene3D" id="1.10.150.240">
    <property type="entry name" value="Putative phosphatase, domain 2"/>
    <property type="match status" value="1"/>
</dbReference>
<comment type="similarity">
    <text evidence="3">Belongs to the HAD-like hydrolase superfamily. CbbY/CbbZ/Gph/YieH family.</text>
</comment>
<evidence type="ECO:0000313" key="6">
    <source>
        <dbReference type="EMBL" id="TVM15966.1"/>
    </source>
</evidence>
<evidence type="ECO:0000256" key="4">
    <source>
        <dbReference type="ARBA" id="ARBA00013078"/>
    </source>
</evidence>
<evidence type="ECO:0000256" key="3">
    <source>
        <dbReference type="ARBA" id="ARBA00006171"/>
    </source>
</evidence>
<dbReference type="Pfam" id="PF13419">
    <property type="entry name" value="HAD_2"/>
    <property type="match status" value="1"/>
</dbReference>
<dbReference type="OrthoDB" id="9793014at2"/>
<reference evidence="6 7" key="1">
    <citation type="submission" date="2018-06" db="EMBL/GenBank/DDBJ databases">
        <title>Complete genome of Desulfovibrio indonesiensis P37SLT.</title>
        <authorList>
            <person name="Crispim J.S."/>
            <person name="Vidigal P.M.P."/>
            <person name="Silva L.C.F."/>
            <person name="Laguardia C.N."/>
            <person name="Araujo L.C."/>
            <person name="Dias R.S."/>
            <person name="Sousa M.P."/>
            <person name="Paula S.O."/>
            <person name="Silva C."/>
        </authorList>
    </citation>
    <scope>NUCLEOTIDE SEQUENCE [LARGE SCALE GENOMIC DNA]</scope>
    <source>
        <strain evidence="6 7">P37SLT</strain>
    </source>
</reference>
<keyword evidence="7" id="KW-1185">Reference proteome</keyword>
<dbReference type="PANTHER" id="PTHR43434">
    <property type="entry name" value="PHOSPHOGLYCOLATE PHOSPHATASE"/>
    <property type="match status" value="1"/>
</dbReference>
<dbReference type="Proteomes" id="UP000448292">
    <property type="component" value="Unassembled WGS sequence"/>
</dbReference>
<dbReference type="Gene3D" id="3.40.50.1000">
    <property type="entry name" value="HAD superfamily/HAD-like"/>
    <property type="match status" value="1"/>
</dbReference>
<evidence type="ECO:0000256" key="5">
    <source>
        <dbReference type="SAM" id="MobiDB-lite"/>
    </source>
</evidence>
<dbReference type="GO" id="GO:0005829">
    <property type="term" value="C:cytosol"/>
    <property type="evidence" value="ECO:0007669"/>
    <property type="project" value="TreeGrafter"/>
</dbReference>
<dbReference type="GO" id="GO:0008967">
    <property type="term" value="F:phosphoglycolate phosphatase activity"/>
    <property type="evidence" value="ECO:0007669"/>
    <property type="project" value="UniProtKB-EC"/>
</dbReference>
<dbReference type="InterPro" id="IPR023214">
    <property type="entry name" value="HAD_sf"/>
</dbReference>
<sequence>MLRRRGLWSTPHRAGSSPAGPGCRRTWGGSAKCVGWCSGPFRSKTRHSGERMRLTLRNREGHGNTFHHPRPIKGLIFDCDGVLLDTMESNRVYYNMILEKLGLEPMTPEQLAYVHSRTARQSVEYIVPQYLHHRIPDVLQQVDYMRDILPHLRAMDGLLPALRWCQTAGLKMAVATNRSTTMDRVISMFGLQRYFFPVMTALKKRPKPHPDQLTHILRVWGAHPEEVAFVGDTEVDQATARLAGVPFWAFGDESLLADAHVRDYRHLVNSLARILQLPVGCQEL</sequence>
<comment type="caution">
    <text evidence="6">The sequence shown here is derived from an EMBL/GenBank/DDBJ whole genome shotgun (WGS) entry which is preliminary data.</text>
</comment>
<dbReference type="InterPro" id="IPR050155">
    <property type="entry name" value="HAD-like_hydrolase_sf"/>
</dbReference>
<dbReference type="SFLD" id="SFLDS00003">
    <property type="entry name" value="Haloacid_Dehalogenase"/>
    <property type="match status" value="1"/>
</dbReference>
<dbReference type="InterPro" id="IPR036412">
    <property type="entry name" value="HAD-like_sf"/>
</dbReference>
<gene>
    <name evidence="6" type="ORF">DPQ33_13435</name>
</gene>
<dbReference type="GO" id="GO:0006281">
    <property type="term" value="P:DNA repair"/>
    <property type="evidence" value="ECO:0007669"/>
    <property type="project" value="TreeGrafter"/>
</dbReference>
<dbReference type="EMBL" id="QMIE01000013">
    <property type="protein sequence ID" value="TVM15966.1"/>
    <property type="molecule type" value="Genomic_DNA"/>
</dbReference>
<name>A0A7M3MC90_9BACT</name>
<comment type="catalytic activity">
    <reaction evidence="1">
        <text>2-phosphoglycolate + H2O = glycolate + phosphate</text>
        <dbReference type="Rhea" id="RHEA:14369"/>
        <dbReference type="ChEBI" id="CHEBI:15377"/>
        <dbReference type="ChEBI" id="CHEBI:29805"/>
        <dbReference type="ChEBI" id="CHEBI:43474"/>
        <dbReference type="ChEBI" id="CHEBI:58033"/>
        <dbReference type="EC" id="3.1.3.18"/>
    </reaction>
</comment>
<evidence type="ECO:0000256" key="2">
    <source>
        <dbReference type="ARBA" id="ARBA00004818"/>
    </source>
</evidence>
<dbReference type="AlphaFoldDB" id="A0A7M3MC90"/>
<dbReference type="EC" id="3.1.3.18" evidence="4"/>
<dbReference type="SUPFAM" id="SSF56784">
    <property type="entry name" value="HAD-like"/>
    <property type="match status" value="1"/>
</dbReference>
<comment type="pathway">
    <text evidence="2">Organic acid metabolism; glycolate biosynthesis; glycolate from 2-phosphoglycolate: step 1/1.</text>
</comment>
<keyword evidence="6" id="KW-0378">Hydrolase</keyword>
<evidence type="ECO:0000313" key="7">
    <source>
        <dbReference type="Proteomes" id="UP000448292"/>
    </source>
</evidence>
<evidence type="ECO:0000256" key="1">
    <source>
        <dbReference type="ARBA" id="ARBA00000830"/>
    </source>
</evidence>
<organism evidence="6 7">
    <name type="scientific">Oceanidesulfovibrio indonesiensis</name>
    <dbReference type="NCBI Taxonomy" id="54767"/>
    <lineage>
        <taxon>Bacteria</taxon>
        <taxon>Pseudomonadati</taxon>
        <taxon>Thermodesulfobacteriota</taxon>
        <taxon>Desulfovibrionia</taxon>
        <taxon>Desulfovibrionales</taxon>
        <taxon>Desulfovibrionaceae</taxon>
        <taxon>Oceanidesulfovibrio</taxon>
    </lineage>
</organism>
<dbReference type="InterPro" id="IPR041492">
    <property type="entry name" value="HAD_2"/>
</dbReference>